<dbReference type="STRING" id="177437.HRM2_42940"/>
<dbReference type="Proteomes" id="UP000000442">
    <property type="component" value="Chromosome"/>
</dbReference>
<dbReference type="Gene3D" id="3.40.50.300">
    <property type="entry name" value="P-loop containing nucleotide triphosphate hydrolases"/>
    <property type="match status" value="1"/>
</dbReference>
<name>C0QDS9_DESAH</name>
<dbReference type="InterPro" id="IPR027417">
    <property type="entry name" value="P-loop_NTPase"/>
</dbReference>
<evidence type="ECO:0000313" key="4">
    <source>
        <dbReference type="EMBL" id="ACN17350.1"/>
    </source>
</evidence>
<feature type="region of interest" description="Disordered" evidence="1">
    <location>
        <begin position="394"/>
        <end position="431"/>
    </location>
</feature>
<keyword evidence="5" id="KW-1185">Reference proteome</keyword>
<dbReference type="SMART" id="SM00382">
    <property type="entry name" value="AAA"/>
    <property type="match status" value="1"/>
</dbReference>
<gene>
    <name evidence="4" type="primary">gspA</name>
    <name evidence="4" type="ordered locus">HRM2_42940</name>
</gene>
<feature type="domain" description="AAA+ ATPase" evidence="3">
    <location>
        <begin position="41"/>
        <end position="184"/>
    </location>
</feature>
<organism evidence="4 5">
    <name type="scientific">Desulforapulum autotrophicum (strain ATCC 43914 / DSM 3382 / VKM B-1955 / HRM2)</name>
    <name type="common">Desulfobacterium autotrophicum</name>
    <dbReference type="NCBI Taxonomy" id="177437"/>
    <lineage>
        <taxon>Bacteria</taxon>
        <taxon>Pseudomonadati</taxon>
        <taxon>Thermodesulfobacteriota</taxon>
        <taxon>Desulfobacteria</taxon>
        <taxon>Desulfobacterales</taxon>
        <taxon>Desulfobacteraceae</taxon>
        <taxon>Desulforapulum</taxon>
    </lineage>
</organism>
<evidence type="ECO:0000313" key="5">
    <source>
        <dbReference type="Proteomes" id="UP000000442"/>
    </source>
</evidence>
<keyword evidence="2" id="KW-1133">Transmembrane helix</keyword>
<dbReference type="HOGENOM" id="CLU_616389_0_0_7"/>
<evidence type="ECO:0000256" key="1">
    <source>
        <dbReference type="SAM" id="MobiDB-lite"/>
    </source>
</evidence>
<keyword evidence="2" id="KW-0812">Transmembrane</keyword>
<accession>C0QDS9</accession>
<dbReference type="PANTHER" id="PTHR35894">
    <property type="entry name" value="GENERAL SECRETION PATHWAY PROTEIN A-RELATED"/>
    <property type="match status" value="1"/>
</dbReference>
<feature type="compositionally biased region" description="Polar residues" evidence="1">
    <location>
        <begin position="409"/>
        <end position="419"/>
    </location>
</feature>
<evidence type="ECO:0000256" key="2">
    <source>
        <dbReference type="SAM" id="Phobius"/>
    </source>
</evidence>
<dbReference type="eggNOG" id="COG3267">
    <property type="taxonomic scope" value="Bacteria"/>
</dbReference>
<dbReference type="AlphaFoldDB" id="C0QDS9"/>
<protein>
    <submittedName>
        <fullName evidence="4">GspA</fullName>
    </submittedName>
</protein>
<dbReference type="InterPro" id="IPR003593">
    <property type="entry name" value="AAA+_ATPase"/>
</dbReference>
<dbReference type="RefSeq" id="WP_015906082.1">
    <property type="nucleotide sequence ID" value="NC_012108.1"/>
</dbReference>
<dbReference type="InterPro" id="IPR052026">
    <property type="entry name" value="ExeA_AAA_ATPase_DNA-bind"/>
</dbReference>
<dbReference type="CDD" id="cd00009">
    <property type="entry name" value="AAA"/>
    <property type="match status" value="1"/>
</dbReference>
<dbReference type="KEGG" id="dat:HRM2_42940"/>
<dbReference type="Pfam" id="PF13401">
    <property type="entry name" value="AAA_22"/>
    <property type="match status" value="1"/>
</dbReference>
<keyword evidence="2" id="KW-0472">Membrane</keyword>
<dbReference type="OrthoDB" id="9779230at2"/>
<proteinExistence type="predicted"/>
<sequence>MYRNHFNLTKKPFSISSDPEFLWLGPCHAKVLASLTLALDRGGVLVLTGDVGTGKTTLVNTIVQGLPPSVHTAKLPDPCFEMHLLFSTIAQDLGFEFHNERKFETILARFLEKILLLNERCLVIVDEAQRIGNRFLKALYSWQDLGNGNLPITVLLVGQNEFDEMLPLFNKGRFLEKTTLNQKLVPLSQEETADYVRFRMLHSGTENEIFSETALNDIATISKGYPRMINILCDHCLLIAHREKLQKVDSSIVKIAAKKLLLPQEIHSLSSGKDKTDKTPDPGRRLWVMASMLCLGVILIIAFFIIPDSRYKNFKRHLFPVPESRFKPPVDAAGSVAEVPREKVLDKPVLKQAEAMKPDAKVLIVPKARESVKDFVDEVFKGVERRMLQSRDEPVIAADRPTGKESIQKNKPMSKTIEQGNPDLDAPDPGDVITWLLERKDSTN</sequence>
<feature type="transmembrane region" description="Helical" evidence="2">
    <location>
        <begin position="286"/>
        <end position="306"/>
    </location>
</feature>
<dbReference type="SUPFAM" id="SSF52540">
    <property type="entry name" value="P-loop containing nucleoside triphosphate hydrolases"/>
    <property type="match status" value="1"/>
</dbReference>
<reference evidence="4 5" key="1">
    <citation type="journal article" date="2009" name="Environ. Microbiol.">
        <title>Genome sequence of Desulfobacterium autotrophicum HRM2, a marine sulfate reducer oxidizing organic carbon completely to carbon dioxide.</title>
        <authorList>
            <person name="Strittmatter A.W."/>
            <person name="Liesegang H."/>
            <person name="Rabus R."/>
            <person name="Decker I."/>
            <person name="Amann J."/>
            <person name="Andres S."/>
            <person name="Henne A."/>
            <person name="Fricke W.F."/>
            <person name="Martinez-Arias R."/>
            <person name="Bartels D."/>
            <person name="Goesmann A."/>
            <person name="Krause L."/>
            <person name="Puehler A."/>
            <person name="Klenk H.P."/>
            <person name="Richter M."/>
            <person name="Schuler M."/>
            <person name="Gloeckner F.O."/>
            <person name="Meyerdierks A."/>
            <person name="Gottschalk G."/>
            <person name="Amann R."/>
        </authorList>
    </citation>
    <scope>NUCLEOTIDE SEQUENCE [LARGE SCALE GENOMIC DNA]</scope>
    <source>
        <strain evidence="5">ATCC 43914 / DSM 3382 / HRM2</strain>
    </source>
</reference>
<dbReference type="GO" id="GO:0016887">
    <property type="term" value="F:ATP hydrolysis activity"/>
    <property type="evidence" value="ECO:0007669"/>
    <property type="project" value="InterPro"/>
</dbReference>
<dbReference type="EMBL" id="CP001087">
    <property type="protein sequence ID" value="ACN17350.1"/>
    <property type="molecule type" value="Genomic_DNA"/>
</dbReference>
<dbReference type="InterPro" id="IPR049945">
    <property type="entry name" value="AAA_22"/>
</dbReference>
<dbReference type="PANTHER" id="PTHR35894:SF1">
    <property type="entry name" value="PHOSPHORIBULOKINASE _ URIDINE KINASE FAMILY"/>
    <property type="match status" value="1"/>
</dbReference>
<evidence type="ECO:0000259" key="3">
    <source>
        <dbReference type="SMART" id="SM00382"/>
    </source>
</evidence>